<evidence type="ECO:0000313" key="2">
    <source>
        <dbReference type="Proteomes" id="UP000622860"/>
    </source>
</evidence>
<dbReference type="Gene3D" id="3.40.190.10">
    <property type="entry name" value="Periplasmic binding protein-like II"/>
    <property type="match status" value="2"/>
</dbReference>
<name>A0A917HGD6_9BACI</name>
<gene>
    <name evidence="1" type="ORF">GCM10011398_23440</name>
</gene>
<protein>
    <submittedName>
        <fullName evidence="1">Uncharacterized protein</fullName>
    </submittedName>
</protein>
<dbReference type="Proteomes" id="UP000622860">
    <property type="component" value="Unassembled WGS sequence"/>
</dbReference>
<dbReference type="EMBL" id="BMFR01000009">
    <property type="protein sequence ID" value="GGG77613.1"/>
    <property type="molecule type" value="Genomic_DNA"/>
</dbReference>
<comment type="caution">
    <text evidence="1">The sequence shown here is derived from an EMBL/GenBank/DDBJ whole genome shotgun (WGS) entry which is preliminary data.</text>
</comment>
<reference evidence="1" key="2">
    <citation type="submission" date="2020-09" db="EMBL/GenBank/DDBJ databases">
        <authorList>
            <person name="Sun Q."/>
            <person name="Zhou Y."/>
        </authorList>
    </citation>
    <scope>NUCLEOTIDE SEQUENCE</scope>
    <source>
        <strain evidence="1">CGMCC 1.12754</strain>
    </source>
</reference>
<proteinExistence type="predicted"/>
<reference evidence="1" key="1">
    <citation type="journal article" date="2014" name="Int. J. Syst. Evol. Microbiol.">
        <title>Complete genome sequence of Corynebacterium casei LMG S-19264T (=DSM 44701T), isolated from a smear-ripened cheese.</title>
        <authorList>
            <consortium name="US DOE Joint Genome Institute (JGI-PGF)"/>
            <person name="Walter F."/>
            <person name="Albersmeier A."/>
            <person name="Kalinowski J."/>
            <person name="Ruckert C."/>
        </authorList>
    </citation>
    <scope>NUCLEOTIDE SEQUENCE</scope>
    <source>
        <strain evidence="1">CGMCC 1.12754</strain>
    </source>
</reference>
<dbReference type="AlphaFoldDB" id="A0A917HGD6"/>
<organism evidence="1 2">
    <name type="scientific">Virgibacillus oceani</name>
    <dbReference type="NCBI Taxonomy" id="1479511"/>
    <lineage>
        <taxon>Bacteria</taxon>
        <taxon>Bacillati</taxon>
        <taxon>Bacillota</taxon>
        <taxon>Bacilli</taxon>
        <taxon>Bacillales</taxon>
        <taxon>Bacillaceae</taxon>
        <taxon>Virgibacillus</taxon>
    </lineage>
</organism>
<accession>A0A917HGD6</accession>
<keyword evidence="2" id="KW-1185">Reference proteome</keyword>
<sequence>MPETNQIEMIKSLISLDLGISLFIKMVVKNDPRIVTVSIDPPMILHLSIAWNKEKYTY</sequence>
<evidence type="ECO:0000313" key="1">
    <source>
        <dbReference type="EMBL" id="GGG77613.1"/>
    </source>
</evidence>